<protein>
    <recommendedName>
        <fullName evidence="2">Response regulatory domain-containing protein</fullName>
    </recommendedName>
</protein>
<dbReference type="InterPro" id="IPR001789">
    <property type="entry name" value="Sig_transdc_resp-reg_receiver"/>
</dbReference>
<sequence>MLRGQGYRTFVAISGERALDLAQRVQPDLILLDVMLPAWTAWKPAAA</sequence>
<dbReference type="Gene3D" id="3.40.50.2300">
    <property type="match status" value="1"/>
</dbReference>
<dbReference type="PROSITE" id="PS50110">
    <property type="entry name" value="RESPONSE_REGULATORY"/>
    <property type="match status" value="1"/>
</dbReference>
<dbReference type="EMBL" id="AP026966">
    <property type="protein sequence ID" value="BDT59977.1"/>
    <property type="molecule type" value="Genomic_DNA"/>
</dbReference>
<name>A0ABN6TCM1_9BURK</name>
<evidence type="ECO:0000313" key="4">
    <source>
        <dbReference type="Proteomes" id="UP001163336"/>
    </source>
</evidence>
<keyword evidence="4" id="KW-1185">Reference proteome</keyword>
<reference evidence="3" key="1">
    <citation type="submission" date="2022-11" db="EMBL/GenBank/DDBJ databases">
        <title>Isolation and characterization of PLA-degrading bacterium Massilia sp. from Antarctic soil.</title>
        <authorList>
            <person name="Sato K."/>
            <person name="Gomez-Fuentes C."/>
            <person name="Ahmad S.A."/>
            <person name="Zulkharnain A."/>
        </authorList>
    </citation>
    <scope>NUCLEOTIDE SEQUENCE</scope>
    <source>
        <strain evidence="3">N-3</strain>
    </source>
</reference>
<feature type="modified residue" description="4-aspartylphosphate" evidence="1">
    <location>
        <position position="33"/>
    </location>
</feature>
<keyword evidence="1" id="KW-0597">Phosphoprotein</keyword>
<dbReference type="SUPFAM" id="SSF52172">
    <property type="entry name" value="CheY-like"/>
    <property type="match status" value="1"/>
</dbReference>
<organism evidence="3 4">
    <name type="scientific">Massilia varians</name>
    <dbReference type="NCBI Taxonomy" id="457921"/>
    <lineage>
        <taxon>Bacteria</taxon>
        <taxon>Pseudomonadati</taxon>
        <taxon>Pseudomonadota</taxon>
        <taxon>Betaproteobacteria</taxon>
        <taxon>Burkholderiales</taxon>
        <taxon>Oxalobacteraceae</taxon>
        <taxon>Telluria group</taxon>
        <taxon>Massilia</taxon>
    </lineage>
</organism>
<dbReference type="InterPro" id="IPR011006">
    <property type="entry name" value="CheY-like_superfamily"/>
</dbReference>
<evidence type="ECO:0000259" key="2">
    <source>
        <dbReference type="PROSITE" id="PS50110"/>
    </source>
</evidence>
<gene>
    <name evidence="3" type="ORF">MasN3_34710</name>
</gene>
<feature type="domain" description="Response regulatory" evidence="2">
    <location>
        <begin position="1"/>
        <end position="47"/>
    </location>
</feature>
<dbReference type="Proteomes" id="UP001163336">
    <property type="component" value="Chromosome"/>
</dbReference>
<proteinExistence type="predicted"/>
<evidence type="ECO:0000256" key="1">
    <source>
        <dbReference type="PROSITE-ProRule" id="PRU00169"/>
    </source>
</evidence>
<dbReference type="RefSeq" id="WP_307730374.1">
    <property type="nucleotide sequence ID" value="NZ_AP026966.1"/>
</dbReference>
<accession>A0ABN6TCM1</accession>
<evidence type="ECO:0000313" key="3">
    <source>
        <dbReference type="EMBL" id="BDT59977.1"/>
    </source>
</evidence>